<accession>A0A0A6VDT0</accession>
<evidence type="ECO:0000313" key="8">
    <source>
        <dbReference type="EMBL" id="KHD86415.1"/>
    </source>
</evidence>
<evidence type="ECO:0000256" key="1">
    <source>
        <dbReference type="ARBA" id="ARBA00005322"/>
    </source>
</evidence>
<dbReference type="InterPro" id="IPR007412">
    <property type="entry name" value="FlgM"/>
</dbReference>
<keyword evidence="3" id="KW-0678">Repressor</keyword>
<keyword evidence="8" id="KW-0969">Cilium</keyword>
<dbReference type="OrthoDB" id="2991036at2"/>
<dbReference type="Pfam" id="PF04316">
    <property type="entry name" value="FlgM"/>
    <property type="match status" value="1"/>
</dbReference>
<dbReference type="NCBIfam" id="TIGR03824">
    <property type="entry name" value="FlgM_jcvi"/>
    <property type="match status" value="1"/>
</dbReference>
<evidence type="ECO:0000313" key="9">
    <source>
        <dbReference type="Proteomes" id="UP000030588"/>
    </source>
</evidence>
<keyword evidence="8" id="KW-0966">Cell projection</keyword>
<evidence type="ECO:0000256" key="2">
    <source>
        <dbReference type="ARBA" id="ARBA00017823"/>
    </source>
</evidence>
<dbReference type="InterPro" id="IPR031316">
    <property type="entry name" value="FlgM_C"/>
</dbReference>
<keyword evidence="6" id="KW-0804">Transcription</keyword>
<dbReference type="InterPro" id="IPR035890">
    <property type="entry name" value="Anti-sigma-28_factor_FlgM_sf"/>
</dbReference>
<evidence type="ECO:0000259" key="7">
    <source>
        <dbReference type="Pfam" id="PF04316"/>
    </source>
</evidence>
<dbReference type="GO" id="GO:0044781">
    <property type="term" value="P:bacterial-type flagellum organization"/>
    <property type="evidence" value="ECO:0007669"/>
    <property type="project" value="UniProtKB-KW"/>
</dbReference>
<dbReference type="EMBL" id="JRUN01000006">
    <property type="protein sequence ID" value="KHD86415.1"/>
    <property type="molecule type" value="Genomic_DNA"/>
</dbReference>
<reference evidence="8 9" key="1">
    <citation type="submission" date="2014-10" db="EMBL/GenBank/DDBJ databases">
        <title>Draft genome of phytase producing Bacillus ginsengihumi strain M2.11.</title>
        <authorList>
            <person name="Toymentseva A."/>
            <person name="Boulygina E.A."/>
            <person name="Kazakov S.V."/>
            <person name="Kayumov I."/>
            <person name="Suleimanova A.D."/>
            <person name="Mardanova A.M."/>
            <person name="Maria S.N."/>
            <person name="Sergey M.Y."/>
            <person name="Sharipova M.R."/>
        </authorList>
    </citation>
    <scope>NUCLEOTIDE SEQUENCE [LARGE SCALE GENOMIC DNA]</scope>
    <source>
        <strain evidence="8 9">M2.11</strain>
    </source>
</reference>
<keyword evidence="8" id="KW-0282">Flagellum</keyword>
<evidence type="ECO:0000256" key="5">
    <source>
        <dbReference type="ARBA" id="ARBA00023015"/>
    </source>
</evidence>
<dbReference type="Gene3D" id="6.10.140.30">
    <property type="entry name" value="Anti-sigma-28 factor FlgM"/>
    <property type="match status" value="1"/>
</dbReference>
<dbReference type="Proteomes" id="UP000030588">
    <property type="component" value="Unassembled WGS sequence"/>
</dbReference>
<organism evidence="8 9">
    <name type="scientific">Heyndrickxia ginsengihumi</name>
    <dbReference type="NCBI Taxonomy" id="363870"/>
    <lineage>
        <taxon>Bacteria</taxon>
        <taxon>Bacillati</taxon>
        <taxon>Bacillota</taxon>
        <taxon>Bacilli</taxon>
        <taxon>Bacillales</taxon>
        <taxon>Bacillaceae</taxon>
        <taxon>Heyndrickxia</taxon>
    </lineage>
</organism>
<feature type="domain" description="Anti-sigma-28 factor FlgM C-terminal" evidence="7">
    <location>
        <begin position="33"/>
        <end position="82"/>
    </location>
</feature>
<keyword evidence="5" id="KW-0805">Transcription regulation</keyword>
<comment type="similarity">
    <text evidence="1">Belongs to the FlgM family.</text>
</comment>
<dbReference type="STRING" id="363870.NG54_03680"/>
<evidence type="ECO:0000256" key="3">
    <source>
        <dbReference type="ARBA" id="ARBA00022491"/>
    </source>
</evidence>
<gene>
    <name evidence="8" type="ORF">NG54_03680</name>
</gene>
<protein>
    <recommendedName>
        <fullName evidence="2">Negative regulator of flagellin synthesis</fullName>
    </recommendedName>
</protein>
<dbReference type="AlphaFoldDB" id="A0A0A6VDT0"/>
<dbReference type="GO" id="GO:0045892">
    <property type="term" value="P:negative regulation of DNA-templated transcription"/>
    <property type="evidence" value="ECO:0007669"/>
    <property type="project" value="InterPro"/>
</dbReference>
<dbReference type="RefSeq" id="WP_035353301.1">
    <property type="nucleotide sequence ID" value="NZ_JAMAUG010000018.1"/>
</dbReference>
<proteinExistence type="inferred from homology"/>
<evidence type="ECO:0000256" key="4">
    <source>
        <dbReference type="ARBA" id="ARBA00022795"/>
    </source>
</evidence>
<sequence length="88" mass="10018">MKINPMNMSGIQAYQRTQNQKQAQTKAADAKTDKVEISYQAKEMQETSQIDKERADKVAALKQQVQSGNYKADPEKIAQGLYNYYAKK</sequence>
<evidence type="ECO:0000256" key="6">
    <source>
        <dbReference type="ARBA" id="ARBA00023163"/>
    </source>
</evidence>
<keyword evidence="4" id="KW-1005">Bacterial flagellum biogenesis</keyword>
<name>A0A0A6VDT0_9BACI</name>
<comment type="caution">
    <text evidence="8">The sequence shown here is derived from an EMBL/GenBank/DDBJ whole genome shotgun (WGS) entry which is preliminary data.</text>
</comment>
<dbReference type="SUPFAM" id="SSF101498">
    <property type="entry name" value="Anti-sigma factor FlgM"/>
    <property type="match status" value="1"/>
</dbReference>